<evidence type="ECO:0000313" key="2">
    <source>
        <dbReference type="Proteomes" id="UP001055072"/>
    </source>
</evidence>
<gene>
    <name evidence="1" type="ORF">BDY19DRAFT_990440</name>
</gene>
<name>A0ACB8UEG5_9APHY</name>
<comment type="caution">
    <text evidence="1">The sequence shown here is derived from an EMBL/GenBank/DDBJ whole genome shotgun (WGS) entry which is preliminary data.</text>
</comment>
<keyword evidence="2" id="KW-1185">Reference proteome</keyword>
<organism evidence="1 2">
    <name type="scientific">Irpex rosettiformis</name>
    <dbReference type="NCBI Taxonomy" id="378272"/>
    <lineage>
        <taxon>Eukaryota</taxon>
        <taxon>Fungi</taxon>
        <taxon>Dikarya</taxon>
        <taxon>Basidiomycota</taxon>
        <taxon>Agaricomycotina</taxon>
        <taxon>Agaricomycetes</taxon>
        <taxon>Polyporales</taxon>
        <taxon>Irpicaceae</taxon>
        <taxon>Irpex</taxon>
    </lineage>
</organism>
<evidence type="ECO:0000313" key="1">
    <source>
        <dbReference type="EMBL" id="KAI0092747.1"/>
    </source>
</evidence>
<sequence>MVLEREISFPPFAATVPPTPTGYTFVLNRVMRASGFLAAVFFFFWHSLLDRLTLGLAAARGAEVVEESGVYGGEEEATFNRPFVDVVAHRIMEPPAGKAEL</sequence>
<proteinExistence type="predicted"/>
<protein>
    <submittedName>
        <fullName evidence="1">Uncharacterized protein</fullName>
    </submittedName>
</protein>
<reference evidence="1" key="1">
    <citation type="journal article" date="2021" name="Environ. Microbiol.">
        <title>Gene family expansions and transcriptome signatures uncover fungal adaptations to wood decay.</title>
        <authorList>
            <person name="Hage H."/>
            <person name="Miyauchi S."/>
            <person name="Viragh M."/>
            <person name="Drula E."/>
            <person name="Min B."/>
            <person name="Chaduli D."/>
            <person name="Navarro D."/>
            <person name="Favel A."/>
            <person name="Norest M."/>
            <person name="Lesage-Meessen L."/>
            <person name="Balint B."/>
            <person name="Merenyi Z."/>
            <person name="de Eugenio L."/>
            <person name="Morin E."/>
            <person name="Martinez A.T."/>
            <person name="Baldrian P."/>
            <person name="Stursova M."/>
            <person name="Martinez M.J."/>
            <person name="Novotny C."/>
            <person name="Magnuson J.K."/>
            <person name="Spatafora J.W."/>
            <person name="Maurice S."/>
            <person name="Pangilinan J."/>
            <person name="Andreopoulos W."/>
            <person name="LaButti K."/>
            <person name="Hundley H."/>
            <person name="Na H."/>
            <person name="Kuo A."/>
            <person name="Barry K."/>
            <person name="Lipzen A."/>
            <person name="Henrissat B."/>
            <person name="Riley R."/>
            <person name="Ahrendt S."/>
            <person name="Nagy L.G."/>
            <person name="Grigoriev I.V."/>
            <person name="Martin F."/>
            <person name="Rosso M.N."/>
        </authorList>
    </citation>
    <scope>NUCLEOTIDE SEQUENCE</scope>
    <source>
        <strain evidence="1">CBS 384.51</strain>
    </source>
</reference>
<accession>A0ACB8UEG5</accession>
<dbReference type="EMBL" id="MU274903">
    <property type="protein sequence ID" value="KAI0092747.1"/>
    <property type="molecule type" value="Genomic_DNA"/>
</dbReference>
<dbReference type="Proteomes" id="UP001055072">
    <property type="component" value="Unassembled WGS sequence"/>
</dbReference>